<keyword evidence="4" id="KW-0677">Repeat</keyword>
<organism evidence="10 11">
    <name type="scientific">Rehmannia glutinosa</name>
    <name type="common">Chinese foxglove</name>
    <dbReference type="NCBI Taxonomy" id="99300"/>
    <lineage>
        <taxon>Eukaryota</taxon>
        <taxon>Viridiplantae</taxon>
        <taxon>Streptophyta</taxon>
        <taxon>Embryophyta</taxon>
        <taxon>Tracheophyta</taxon>
        <taxon>Spermatophyta</taxon>
        <taxon>Magnoliopsida</taxon>
        <taxon>eudicotyledons</taxon>
        <taxon>Gunneridae</taxon>
        <taxon>Pentapetalae</taxon>
        <taxon>asterids</taxon>
        <taxon>lamiids</taxon>
        <taxon>Lamiales</taxon>
        <taxon>Orobanchaceae</taxon>
        <taxon>Rehmannieae</taxon>
        <taxon>Rehmannia</taxon>
    </lineage>
</organism>
<comment type="catalytic activity">
    <reaction evidence="1">
        <text>a 1,2-diacyl-sn-glycero-3-phosphocholine + H2O = a 1,2-diacyl-sn-glycero-3-phosphate + choline + H(+)</text>
        <dbReference type="Rhea" id="RHEA:14445"/>
        <dbReference type="ChEBI" id="CHEBI:15354"/>
        <dbReference type="ChEBI" id="CHEBI:15377"/>
        <dbReference type="ChEBI" id="CHEBI:15378"/>
        <dbReference type="ChEBI" id="CHEBI:57643"/>
        <dbReference type="ChEBI" id="CHEBI:58608"/>
        <dbReference type="EC" id="3.1.4.4"/>
    </reaction>
</comment>
<dbReference type="Gene3D" id="3.30.870.10">
    <property type="entry name" value="Endonuclease Chain A"/>
    <property type="match status" value="1"/>
</dbReference>
<dbReference type="Pfam" id="PF00614">
    <property type="entry name" value="PLDc"/>
    <property type="match status" value="1"/>
</dbReference>
<keyword evidence="7" id="KW-0442">Lipid degradation</keyword>
<dbReference type="Pfam" id="PF12357">
    <property type="entry name" value="PLD_C"/>
    <property type="match status" value="1"/>
</dbReference>
<keyword evidence="5" id="KW-0378">Hydrolase</keyword>
<dbReference type="Proteomes" id="UP001318860">
    <property type="component" value="Unassembled WGS sequence"/>
</dbReference>
<evidence type="ECO:0000259" key="9">
    <source>
        <dbReference type="PROSITE" id="PS50035"/>
    </source>
</evidence>
<evidence type="ECO:0000313" key="10">
    <source>
        <dbReference type="EMBL" id="KAK6115714.1"/>
    </source>
</evidence>
<feature type="domain" description="PLD phosphodiesterase" evidence="9">
    <location>
        <begin position="363"/>
        <end position="390"/>
    </location>
</feature>
<evidence type="ECO:0000256" key="4">
    <source>
        <dbReference type="ARBA" id="ARBA00022737"/>
    </source>
</evidence>
<keyword evidence="6" id="KW-0106">Calcium</keyword>
<name>A0ABR0TZP3_REHGL</name>
<dbReference type="PANTHER" id="PTHR18896:SF60">
    <property type="entry name" value="PHOSPHOLIPASE D"/>
    <property type="match status" value="1"/>
</dbReference>
<dbReference type="EMBL" id="JABTTQ020003506">
    <property type="protein sequence ID" value="KAK6115714.1"/>
    <property type="molecule type" value="Genomic_DNA"/>
</dbReference>
<dbReference type="PANTHER" id="PTHR18896">
    <property type="entry name" value="PHOSPHOLIPASE D"/>
    <property type="match status" value="1"/>
</dbReference>
<dbReference type="InterPro" id="IPR015679">
    <property type="entry name" value="PLipase_D_fam"/>
</dbReference>
<gene>
    <name evidence="10" type="ORF">DH2020_007983</name>
</gene>
<evidence type="ECO:0000256" key="5">
    <source>
        <dbReference type="ARBA" id="ARBA00022801"/>
    </source>
</evidence>
<evidence type="ECO:0000256" key="3">
    <source>
        <dbReference type="ARBA" id="ARBA00022723"/>
    </source>
</evidence>
<evidence type="ECO:0000313" key="11">
    <source>
        <dbReference type="Proteomes" id="UP001318860"/>
    </source>
</evidence>
<evidence type="ECO:0000256" key="2">
    <source>
        <dbReference type="ARBA" id="ARBA00012027"/>
    </source>
</evidence>
<dbReference type="SUPFAM" id="SSF56024">
    <property type="entry name" value="Phospholipase D/nuclease"/>
    <property type="match status" value="2"/>
</dbReference>
<reference evidence="10 11" key="1">
    <citation type="journal article" date="2021" name="Comput. Struct. Biotechnol. J.">
        <title>De novo genome assembly of the potent medicinal plant Rehmannia glutinosa using nanopore technology.</title>
        <authorList>
            <person name="Ma L."/>
            <person name="Dong C."/>
            <person name="Song C."/>
            <person name="Wang X."/>
            <person name="Zheng X."/>
            <person name="Niu Y."/>
            <person name="Chen S."/>
            <person name="Feng W."/>
        </authorList>
    </citation>
    <scope>NUCLEOTIDE SEQUENCE [LARGE SCALE GENOMIC DNA]</scope>
    <source>
        <strain evidence="10">DH-2019</strain>
    </source>
</reference>
<comment type="caution">
    <text evidence="10">The sequence shown here is derived from an EMBL/GenBank/DDBJ whole genome shotgun (WGS) entry which is preliminary data.</text>
</comment>
<evidence type="ECO:0000256" key="8">
    <source>
        <dbReference type="ARBA" id="ARBA00023098"/>
    </source>
</evidence>
<accession>A0ABR0TZP3</accession>
<dbReference type="InterPro" id="IPR001736">
    <property type="entry name" value="PLipase_D/transphosphatidylase"/>
</dbReference>
<dbReference type="EC" id="3.1.4.4" evidence="2"/>
<evidence type="ECO:0000256" key="1">
    <source>
        <dbReference type="ARBA" id="ARBA00000798"/>
    </source>
</evidence>
<dbReference type="InterPro" id="IPR024632">
    <property type="entry name" value="PLipase_D_C"/>
</dbReference>
<protein>
    <recommendedName>
        <fullName evidence="2">phospholipase D</fullName>
        <ecNumber evidence="2">3.1.4.4</ecNumber>
    </recommendedName>
</protein>
<keyword evidence="8" id="KW-0443">Lipid metabolism</keyword>
<sequence length="517" mass="59423">MMKKLGSFFKHSSVMCLLAPRSEHGKFSIFKQLGLLLFVLCTRTIRNVSLWTPKITAFIGGTAFLGGLDLCDGRYDTPEHRLFHDLNTVFNDDYYNPTIQLRPAAYDVLTNFEQRWERATESCRHRFKRLKGSHHDDSLTDIERDTWITSPSTTIPNDHPSLWVLKEDDPEQWHVQVFRSINSDSLKGFPVDVYAAEEQNLVWAKEIAVDRSIQMAYIQAIRSAQHFVYIENQYFVGSSFAWPSYESAGADNLIPMELALKIASKIRAKERFSVNIVIPMWPEGHPHSPPVRDILFWQRQTMEMMYKVVAQEIKSAQLESAHPTDYLNFYCLGNREEYREEGYGQTSSTRIKQDSTSQIFQRFMIYVHSKGIIVDDAYMILGSANVNERSMVGSRDTEIAMGSYQPHYTWAKKKEHPCGQIYGYRMSLWAEHIGRIDNYFKAPENLECVKYVNGVAEDNWKRYTAEQFTLLQGHILKYPVEVDADGNVKPLPGHEEFPDVGGEIQGLPSLLPSAVTT</sequence>
<proteinExistence type="predicted"/>
<dbReference type="SMART" id="SM00155">
    <property type="entry name" value="PLDc"/>
    <property type="match status" value="1"/>
</dbReference>
<keyword evidence="3" id="KW-0479">Metal-binding</keyword>
<evidence type="ECO:0000256" key="6">
    <source>
        <dbReference type="ARBA" id="ARBA00022837"/>
    </source>
</evidence>
<dbReference type="PROSITE" id="PS50035">
    <property type="entry name" value="PLD"/>
    <property type="match status" value="1"/>
</dbReference>
<keyword evidence="11" id="KW-1185">Reference proteome</keyword>
<evidence type="ECO:0000256" key="7">
    <source>
        <dbReference type="ARBA" id="ARBA00022963"/>
    </source>
</evidence>